<evidence type="ECO:0000313" key="3">
    <source>
        <dbReference type="Proteomes" id="UP000054721"/>
    </source>
</evidence>
<sequence length="31" mass="3327">MELSQGGEAHPPPIHSWSLEPAAGDDVQDRV</sequence>
<reference evidence="2 3" key="1">
    <citation type="submission" date="2015-05" db="EMBL/GenBank/DDBJ databases">
        <title>Evolution of Trichinella species and genotypes.</title>
        <authorList>
            <person name="Korhonen P.K."/>
            <person name="Edoardo P."/>
            <person name="Giuseppe L.R."/>
            <person name="Gasser R.B."/>
        </authorList>
    </citation>
    <scope>NUCLEOTIDE SEQUENCE [LARGE SCALE GENOMIC DNA]</scope>
    <source>
        <strain evidence="2">ISS10</strain>
    </source>
</reference>
<dbReference type="EMBL" id="JYDW01004074">
    <property type="protein sequence ID" value="KRZ28281.1"/>
    <property type="molecule type" value="Genomic_DNA"/>
</dbReference>
<keyword evidence="3" id="KW-1185">Reference proteome</keyword>
<dbReference type="AlphaFoldDB" id="A0A0V1IZX2"/>
<evidence type="ECO:0000313" key="2">
    <source>
        <dbReference type="EMBL" id="KRZ28281.1"/>
    </source>
</evidence>
<protein>
    <submittedName>
        <fullName evidence="2">Uncharacterized protein</fullName>
    </submittedName>
</protein>
<comment type="caution">
    <text evidence="2">The sequence shown here is derived from an EMBL/GenBank/DDBJ whole genome shotgun (WGS) entry which is preliminary data.</text>
</comment>
<name>A0A0V1IZX2_9BILA</name>
<dbReference type="Proteomes" id="UP000054721">
    <property type="component" value="Unassembled WGS sequence"/>
</dbReference>
<organism evidence="2 3">
    <name type="scientific">Trichinella nativa</name>
    <dbReference type="NCBI Taxonomy" id="6335"/>
    <lineage>
        <taxon>Eukaryota</taxon>
        <taxon>Metazoa</taxon>
        <taxon>Ecdysozoa</taxon>
        <taxon>Nematoda</taxon>
        <taxon>Enoplea</taxon>
        <taxon>Dorylaimia</taxon>
        <taxon>Trichinellida</taxon>
        <taxon>Trichinellidae</taxon>
        <taxon>Trichinella</taxon>
    </lineage>
</organism>
<proteinExistence type="predicted"/>
<feature type="region of interest" description="Disordered" evidence="1">
    <location>
        <begin position="1"/>
        <end position="31"/>
    </location>
</feature>
<accession>A0A0V1IZX2</accession>
<evidence type="ECO:0000256" key="1">
    <source>
        <dbReference type="SAM" id="MobiDB-lite"/>
    </source>
</evidence>
<gene>
    <name evidence="2" type="ORF">T02_14112</name>
</gene>